<comment type="cofactor">
    <cofactor evidence="3">
        <name>Zn(2+)</name>
        <dbReference type="ChEBI" id="CHEBI:29105"/>
    </cofactor>
    <text evidence="3">Binds 1 divalent metal cation per subunit.</text>
</comment>
<dbReference type="STRING" id="1448316.A0A395HDP1"/>
<dbReference type="PANTHER" id="PTHR10907">
    <property type="entry name" value="REGUCALCIN"/>
    <property type="match status" value="1"/>
</dbReference>
<dbReference type="InterPro" id="IPR011042">
    <property type="entry name" value="6-blade_b-propeller_TolB-like"/>
</dbReference>
<feature type="binding site" evidence="3">
    <location>
        <position position="167"/>
    </location>
    <ligand>
        <name>a divalent metal cation</name>
        <dbReference type="ChEBI" id="CHEBI:60240"/>
    </ligand>
</feature>
<dbReference type="GO" id="GO:0005509">
    <property type="term" value="F:calcium ion binding"/>
    <property type="evidence" value="ECO:0007669"/>
    <property type="project" value="TreeGrafter"/>
</dbReference>
<comment type="similarity">
    <text evidence="1">Belongs to the SMP-30/CGR1 family.</text>
</comment>
<dbReference type="Gene3D" id="2.120.10.30">
    <property type="entry name" value="TolB, C-terminal domain"/>
    <property type="match status" value="1"/>
</dbReference>
<name>A0A395HDP1_9EURO</name>
<dbReference type="PRINTS" id="PR01790">
    <property type="entry name" value="SMP30FAMILY"/>
</dbReference>
<feature type="domain" description="SMP-30/Gluconolactonase/LRE-like region" evidence="4">
    <location>
        <begin position="22"/>
        <end position="271"/>
    </location>
</feature>
<dbReference type="EMBL" id="KZ824420">
    <property type="protein sequence ID" value="RAL05987.1"/>
    <property type="molecule type" value="Genomic_DNA"/>
</dbReference>
<dbReference type="Pfam" id="PF08450">
    <property type="entry name" value="SGL"/>
    <property type="match status" value="1"/>
</dbReference>
<feature type="binding site" evidence="3">
    <location>
        <position position="118"/>
    </location>
    <ligand>
        <name>substrate</name>
    </ligand>
</feature>
<evidence type="ECO:0000313" key="6">
    <source>
        <dbReference type="Proteomes" id="UP000249402"/>
    </source>
</evidence>
<evidence type="ECO:0000256" key="2">
    <source>
        <dbReference type="PIRSR" id="PIRSR605511-1"/>
    </source>
</evidence>
<evidence type="ECO:0000259" key="4">
    <source>
        <dbReference type="Pfam" id="PF08450"/>
    </source>
</evidence>
<feature type="binding site" evidence="3">
    <location>
        <position position="22"/>
    </location>
    <ligand>
        <name>a divalent metal cation</name>
        <dbReference type="ChEBI" id="CHEBI:60240"/>
    </ligand>
</feature>
<evidence type="ECO:0000313" key="5">
    <source>
        <dbReference type="EMBL" id="RAL05987.1"/>
    </source>
</evidence>
<feature type="binding site" evidence="3">
    <location>
        <position position="216"/>
    </location>
    <ligand>
        <name>a divalent metal cation</name>
        <dbReference type="ChEBI" id="CHEBI:60240"/>
    </ligand>
</feature>
<feature type="active site" description="Proton donor/acceptor" evidence="2">
    <location>
        <position position="216"/>
    </location>
</feature>
<gene>
    <name evidence="5" type="ORF">BO80DRAFT_421180</name>
</gene>
<dbReference type="SUPFAM" id="SSF63829">
    <property type="entry name" value="Calcium-dependent phosphotriesterase"/>
    <property type="match status" value="1"/>
</dbReference>
<dbReference type="AlphaFoldDB" id="A0A395HDP1"/>
<dbReference type="PANTHER" id="PTHR10907:SF47">
    <property type="entry name" value="REGUCALCIN"/>
    <property type="match status" value="1"/>
</dbReference>
<dbReference type="Proteomes" id="UP000249402">
    <property type="component" value="Unassembled WGS sequence"/>
</dbReference>
<feature type="binding site" evidence="3">
    <location>
        <position position="116"/>
    </location>
    <ligand>
        <name>substrate</name>
    </ligand>
</feature>
<dbReference type="GO" id="GO:0004341">
    <property type="term" value="F:gluconolactonase activity"/>
    <property type="evidence" value="ECO:0007669"/>
    <property type="project" value="TreeGrafter"/>
</dbReference>
<evidence type="ECO:0000256" key="1">
    <source>
        <dbReference type="ARBA" id="ARBA00008853"/>
    </source>
</evidence>
<dbReference type="InterPro" id="IPR013658">
    <property type="entry name" value="SGL"/>
</dbReference>
<dbReference type="GeneID" id="37223408"/>
<keyword evidence="3" id="KW-0862">Zinc</keyword>
<evidence type="ECO:0000256" key="3">
    <source>
        <dbReference type="PIRSR" id="PIRSR605511-2"/>
    </source>
</evidence>
<dbReference type="OrthoDB" id="423498at2759"/>
<proteinExistence type="inferred from homology"/>
<dbReference type="FunFam" id="2.120.10.30:FF:000093">
    <property type="entry name" value="Calcium homeostasis protein Regucalcin, putative"/>
    <property type="match status" value="1"/>
</dbReference>
<keyword evidence="3" id="KW-0479">Metal-binding</keyword>
<accession>A0A395HDP1</accession>
<organism evidence="5 6">
    <name type="scientific">Aspergillus ibericus CBS 121593</name>
    <dbReference type="NCBI Taxonomy" id="1448316"/>
    <lineage>
        <taxon>Eukaryota</taxon>
        <taxon>Fungi</taxon>
        <taxon>Dikarya</taxon>
        <taxon>Ascomycota</taxon>
        <taxon>Pezizomycotina</taxon>
        <taxon>Eurotiomycetes</taxon>
        <taxon>Eurotiomycetidae</taxon>
        <taxon>Eurotiales</taxon>
        <taxon>Aspergillaceae</taxon>
        <taxon>Aspergillus</taxon>
        <taxon>Aspergillus subgen. Circumdati</taxon>
    </lineage>
</organism>
<sequence>MSGFQKWTVTEPYVDVAGTLLEGPFHDKAKNEFRFVDIWQQKLYVLDLAQGPDSLKTLDTSASIGVTANIAGAKDSHKDQIAVAAKHGFALVDRNTGALSYIRKAWDDPAKDHRMRFNDGAVDSHGRFWAGAMNDPKVQAPVNEGVLFRLDPDMTLHRMVEQVTIPNGIGWNPADDTMYLTDSPTGKIYAFDFDAKTGDISNRRVFFDIGEPKEPDGFAIDEEGCIWSAIYGGGRVIRISPEGKIIGEITLPTRNITCPTFVGTELFITTAKDDVNDDQFPDSIRYGGRLYRVDVGIRGKPKNEFRFQD</sequence>
<dbReference type="VEuPathDB" id="FungiDB:BO80DRAFT_421180"/>
<reference evidence="5 6" key="1">
    <citation type="submission" date="2018-02" db="EMBL/GenBank/DDBJ databases">
        <title>The genomes of Aspergillus section Nigri reveals drivers in fungal speciation.</title>
        <authorList>
            <consortium name="DOE Joint Genome Institute"/>
            <person name="Vesth T.C."/>
            <person name="Nybo J."/>
            <person name="Theobald S."/>
            <person name="Brandl J."/>
            <person name="Frisvad J.C."/>
            <person name="Nielsen K.F."/>
            <person name="Lyhne E.K."/>
            <person name="Kogle M.E."/>
            <person name="Kuo A."/>
            <person name="Riley R."/>
            <person name="Clum A."/>
            <person name="Nolan M."/>
            <person name="Lipzen A."/>
            <person name="Salamov A."/>
            <person name="Henrissat B."/>
            <person name="Wiebenga A."/>
            <person name="De vries R.P."/>
            <person name="Grigoriev I.V."/>
            <person name="Mortensen U.H."/>
            <person name="Andersen M.R."/>
            <person name="Baker S.E."/>
        </authorList>
    </citation>
    <scope>NUCLEOTIDE SEQUENCE [LARGE SCALE GENOMIC DNA]</scope>
    <source>
        <strain evidence="5 6">CBS 121593</strain>
    </source>
</reference>
<keyword evidence="6" id="KW-1185">Reference proteome</keyword>
<protein>
    <submittedName>
        <fullName evidence="5">Calcium homeostasis protein Regucalcin</fullName>
    </submittedName>
</protein>
<dbReference type="InterPro" id="IPR005511">
    <property type="entry name" value="SMP-30"/>
</dbReference>
<dbReference type="RefSeq" id="XP_025580314.1">
    <property type="nucleotide sequence ID" value="XM_025718543.1"/>
</dbReference>